<dbReference type="EMBL" id="CYRY02031171">
    <property type="protein sequence ID" value="VCX05384.1"/>
    <property type="molecule type" value="Genomic_DNA"/>
</dbReference>
<keyword evidence="2" id="KW-1185">Reference proteome</keyword>
<dbReference type="Proteomes" id="UP000269945">
    <property type="component" value="Unassembled WGS sequence"/>
</dbReference>
<proteinExistence type="predicted"/>
<dbReference type="AlphaFoldDB" id="A0A9X9LZ79"/>
<reference evidence="1 2" key="1">
    <citation type="submission" date="2018-10" db="EMBL/GenBank/DDBJ databases">
        <authorList>
            <person name="Ekblom R."/>
            <person name="Jareborg N."/>
        </authorList>
    </citation>
    <scope>NUCLEOTIDE SEQUENCE [LARGE SCALE GENOMIC DNA]</scope>
    <source>
        <tissue evidence="1">Muscle</tissue>
    </source>
</reference>
<accession>A0A9X9LZ79</accession>
<gene>
    <name evidence="1" type="ORF">BN2614_LOCUS2</name>
</gene>
<comment type="caution">
    <text evidence="1">The sequence shown here is derived from an EMBL/GenBank/DDBJ whole genome shotgun (WGS) entry which is preliminary data.</text>
</comment>
<organism evidence="1 2">
    <name type="scientific">Gulo gulo</name>
    <name type="common">Wolverine</name>
    <name type="synonym">Gluton</name>
    <dbReference type="NCBI Taxonomy" id="48420"/>
    <lineage>
        <taxon>Eukaryota</taxon>
        <taxon>Metazoa</taxon>
        <taxon>Chordata</taxon>
        <taxon>Craniata</taxon>
        <taxon>Vertebrata</taxon>
        <taxon>Euteleostomi</taxon>
        <taxon>Mammalia</taxon>
        <taxon>Eutheria</taxon>
        <taxon>Laurasiatheria</taxon>
        <taxon>Carnivora</taxon>
        <taxon>Caniformia</taxon>
        <taxon>Musteloidea</taxon>
        <taxon>Mustelidae</taxon>
        <taxon>Guloninae</taxon>
        <taxon>Gulo</taxon>
    </lineage>
</organism>
<protein>
    <submittedName>
        <fullName evidence="1">Uncharacterized protein</fullName>
    </submittedName>
</protein>
<sequence>LKSTGFLIIGYSKEQTLQRMSFVFKFCYILVLRKVENI</sequence>
<name>A0A9X9LZ79_GULGU</name>
<feature type="non-terminal residue" evidence="1">
    <location>
        <position position="38"/>
    </location>
</feature>
<evidence type="ECO:0000313" key="2">
    <source>
        <dbReference type="Proteomes" id="UP000269945"/>
    </source>
</evidence>
<evidence type="ECO:0000313" key="1">
    <source>
        <dbReference type="EMBL" id="VCX05384.1"/>
    </source>
</evidence>